<reference evidence="2 3" key="1">
    <citation type="submission" date="2009-11" db="EMBL/GenBank/DDBJ databases">
        <title>Annotation of Allomyces macrogynus ATCC 38327.</title>
        <authorList>
            <consortium name="The Broad Institute Genome Sequencing Platform"/>
            <person name="Russ C."/>
            <person name="Cuomo C."/>
            <person name="Burger G."/>
            <person name="Gray M.W."/>
            <person name="Holland P.W.H."/>
            <person name="King N."/>
            <person name="Lang F.B.F."/>
            <person name="Roger A.J."/>
            <person name="Ruiz-Trillo I."/>
            <person name="Young S.K."/>
            <person name="Zeng Q."/>
            <person name="Gargeya S."/>
            <person name="Fitzgerald M."/>
            <person name="Haas B."/>
            <person name="Abouelleil A."/>
            <person name="Alvarado L."/>
            <person name="Arachchi H.M."/>
            <person name="Berlin A."/>
            <person name="Chapman S.B."/>
            <person name="Gearin G."/>
            <person name="Goldberg J."/>
            <person name="Griggs A."/>
            <person name="Gujja S."/>
            <person name="Hansen M."/>
            <person name="Heiman D."/>
            <person name="Howarth C."/>
            <person name="Larimer J."/>
            <person name="Lui A."/>
            <person name="MacDonald P.J.P."/>
            <person name="McCowen C."/>
            <person name="Montmayeur A."/>
            <person name="Murphy C."/>
            <person name="Neiman D."/>
            <person name="Pearson M."/>
            <person name="Priest M."/>
            <person name="Roberts A."/>
            <person name="Saif S."/>
            <person name="Shea T."/>
            <person name="Sisk P."/>
            <person name="Stolte C."/>
            <person name="Sykes S."/>
            <person name="Wortman J."/>
            <person name="Nusbaum C."/>
            <person name="Birren B."/>
        </authorList>
    </citation>
    <scope>NUCLEOTIDE SEQUENCE [LARGE SCALE GENOMIC DNA]</scope>
    <source>
        <strain evidence="2 3">ATCC 38327</strain>
    </source>
</reference>
<name>A0A0L0STF9_ALLM3</name>
<dbReference type="OrthoDB" id="2013972at2759"/>
<gene>
    <name evidence="2" type="ORF">AMAG_19194</name>
</gene>
<feature type="compositionally biased region" description="Polar residues" evidence="1">
    <location>
        <begin position="57"/>
        <end position="72"/>
    </location>
</feature>
<dbReference type="AlphaFoldDB" id="A0A0L0STF9"/>
<dbReference type="VEuPathDB" id="FungiDB:AMAG_19194"/>
<dbReference type="InterPro" id="IPR029063">
    <property type="entry name" value="SAM-dependent_MTases_sf"/>
</dbReference>
<proteinExistence type="predicted"/>
<evidence type="ECO:0000256" key="1">
    <source>
        <dbReference type="SAM" id="MobiDB-lite"/>
    </source>
</evidence>
<keyword evidence="3" id="KW-1185">Reference proteome</keyword>
<dbReference type="Proteomes" id="UP000054350">
    <property type="component" value="Unassembled WGS sequence"/>
</dbReference>
<dbReference type="EMBL" id="GG745348">
    <property type="protein sequence ID" value="KNE65690.1"/>
    <property type="molecule type" value="Genomic_DNA"/>
</dbReference>
<evidence type="ECO:0000313" key="3">
    <source>
        <dbReference type="Proteomes" id="UP000054350"/>
    </source>
</evidence>
<dbReference type="STRING" id="578462.A0A0L0STF9"/>
<sequence>MATLHDPGTARPTSAKAGLTIVDPRKITGKHAKAARSGHRKSSAHKQQQQQQQQQQAASKSVDQAATTTTTKPRICRGRVGNLESNVPQAWWKHVFADEFYLKTDGDVVEDPDVTRSEVDMLESYPYVAAILRRGSESGAASATTDGALKSTPTAPVRVLDLCCGQGRHLLELARRHGVADRCTFTVGDCRTCLPRPTRTTWS</sequence>
<organism evidence="2 3">
    <name type="scientific">Allomyces macrogynus (strain ATCC 38327)</name>
    <name type="common">Allomyces javanicus var. macrogynus</name>
    <dbReference type="NCBI Taxonomy" id="578462"/>
    <lineage>
        <taxon>Eukaryota</taxon>
        <taxon>Fungi</taxon>
        <taxon>Fungi incertae sedis</taxon>
        <taxon>Blastocladiomycota</taxon>
        <taxon>Blastocladiomycetes</taxon>
        <taxon>Blastocladiales</taxon>
        <taxon>Blastocladiaceae</taxon>
        <taxon>Allomyces</taxon>
    </lineage>
</organism>
<feature type="compositionally biased region" description="Basic residues" evidence="1">
    <location>
        <begin position="27"/>
        <end position="44"/>
    </location>
</feature>
<feature type="compositionally biased region" description="Low complexity" evidence="1">
    <location>
        <begin position="47"/>
        <end position="56"/>
    </location>
</feature>
<dbReference type="SUPFAM" id="SSF53335">
    <property type="entry name" value="S-adenosyl-L-methionine-dependent methyltransferases"/>
    <property type="match status" value="1"/>
</dbReference>
<evidence type="ECO:0008006" key="4">
    <source>
        <dbReference type="Google" id="ProtNLM"/>
    </source>
</evidence>
<reference evidence="3" key="2">
    <citation type="submission" date="2009-11" db="EMBL/GenBank/DDBJ databases">
        <title>The Genome Sequence of Allomyces macrogynus strain ATCC 38327.</title>
        <authorList>
            <consortium name="The Broad Institute Genome Sequencing Platform"/>
            <person name="Russ C."/>
            <person name="Cuomo C."/>
            <person name="Shea T."/>
            <person name="Young S.K."/>
            <person name="Zeng Q."/>
            <person name="Koehrsen M."/>
            <person name="Haas B."/>
            <person name="Borodovsky M."/>
            <person name="Guigo R."/>
            <person name="Alvarado L."/>
            <person name="Berlin A."/>
            <person name="Borenstein D."/>
            <person name="Chen Z."/>
            <person name="Engels R."/>
            <person name="Freedman E."/>
            <person name="Gellesch M."/>
            <person name="Goldberg J."/>
            <person name="Griggs A."/>
            <person name="Gujja S."/>
            <person name="Heiman D."/>
            <person name="Hepburn T."/>
            <person name="Howarth C."/>
            <person name="Jen D."/>
            <person name="Larson L."/>
            <person name="Lewis B."/>
            <person name="Mehta T."/>
            <person name="Park D."/>
            <person name="Pearson M."/>
            <person name="Roberts A."/>
            <person name="Saif S."/>
            <person name="Shenoy N."/>
            <person name="Sisk P."/>
            <person name="Stolte C."/>
            <person name="Sykes S."/>
            <person name="Walk T."/>
            <person name="White J."/>
            <person name="Yandava C."/>
            <person name="Burger G."/>
            <person name="Gray M.W."/>
            <person name="Holland P.W.H."/>
            <person name="King N."/>
            <person name="Lang F.B.F."/>
            <person name="Roger A.J."/>
            <person name="Ruiz-Trillo I."/>
            <person name="Lander E."/>
            <person name="Nusbaum C."/>
        </authorList>
    </citation>
    <scope>NUCLEOTIDE SEQUENCE [LARGE SCALE GENOMIC DNA]</scope>
    <source>
        <strain evidence="3">ATCC 38327</strain>
    </source>
</reference>
<evidence type="ECO:0000313" key="2">
    <source>
        <dbReference type="EMBL" id="KNE65690.1"/>
    </source>
</evidence>
<protein>
    <recommendedName>
        <fullName evidence="4">Methyltransferase domain-containing protein</fullName>
    </recommendedName>
</protein>
<feature type="region of interest" description="Disordered" evidence="1">
    <location>
        <begin position="1"/>
        <end position="73"/>
    </location>
</feature>
<accession>A0A0L0STF9</accession>
<dbReference type="Gene3D" id="3.40.50.150">
    <property type="entry name" value="Vaccinia Virus protein VP39"/>
    <property type="match status" value="1"/>
</dbReference>